<dbReference type="EMBL" id="LAJF01000068">
    <property type="protein sequence ID" value="KKB84702.1"/>
    <property type="molecule type" value="Genomic_DNA"/>
</dbReference>
<reference evidence="3 5" key="2">
    <citation type="submission" date="2016-11" db="EMBL/GenBank/DDBJ databases">
        <authorList>
            <person name="Jaros S."/>
            <person name="Januszkiewicz K."/>
            <person name="Wedrychowicz H."/>
        </authorList>
    </citation>
    <scope>NUCLEOTIDE SEQUENCE [LARGE SCALE GENOMIC DNA]</scope>
    <source>
        <strain evidence="3 5">DSM 17137</strain>
    </source>
</reference>
<name>A0A0F5LSS5_9HYPH</name>
<keyword evidence="1" id="KW-0812">Transmembrane</keyword>
<feature type="transmembrane region" description="Helical" evidence="1">
    <location>
        <begin position="12"/>
        <end position="38"/>
    </location>
</feature>
<reference evidence="2 4" key="1">
    <citation type="submission" date="2015-03" db="EMBL/GenBank/DDBJ databases">
        <authorList>
            <person name="Hassan Y.I."/>
            <person name="Lepp D."/>
            <person name="Zhou T."/>
        </authorList>
    </citation>
    <scope>NUCLEOTIDE SEQUENCE [LARGE SCALE GENOMIC DNA]</scope>
    <source>
        <strain evidence="2 4">DSM 17137</strain>
    </source>
</reference>
<feature type="transmembrane region" description="Helical" evidence="1">
    <location>
        <begin position="128"/>
        <end position="148"/>
    </location>
</feature>
<evidence type="ECO:0008006" key="6">
    <source>
        <dbReference type="Google" id="ProtNLM"/>
    </source>
</evidence>
<organism evidence="2 4">
    <name type="scientific">Devosia limi DSM 17137</name>
    <dbReference type="NCBI Taxonomy" id="1121477"/>
    <lineage>
        <taxon>Bacteria</taxon>
        <taxon>Pseudomonadati</taxon>
        <taxon>Pseudomonadota</taxon>
        <taxon>Alphaproteobacteria</taxon>
        <taxon>Hyphomicrobiales</taxon>
        <taxon>Devosiaceae</taxon>
        <taxon>Devosia</taxon>
    </lineage>
</organism>
<sequence length="163" mass="17257">MTAGASLRRLLLTLHITSSVGLLGAVAAFLLLAAVGVAAEEPGIYLAMNLITVYLIVPLAWASLLIGTLQSLVTPWGLIRHYWVVIKLGLTALALVVLLLQTETIRLLSDLPAATLASPAWTPARSSMVLHAGGGLLVLLLATVLSVYKPRGLTPYGWNRRSA</sequence>
<feature type="transmembrane region" description="Helical" evidence="1">
    <location>
        <begin position="44"/>
        <end position="69"/>
    </location>
</feature>
<keyword evidence="1" id="KW-1133">Transmembrane helix</keyword>
<protein>
    <recommendedName>
        <fullName evidence="6">DUF2269 domain-containing protein</fullName>
    </recommendedName>
</protein>
<dbReference type="OrthoDB" id="8082651at2"/>
<dbReference type="EMBL" id="FQVC01000009">
    <property type="protein sequence ID" value="SHF58152.1"/>
    <property type="molecule type" value="Genomic_DNA"/>
</dbReference>
<keyword evidence="4" id="KW-1185">Reference proteome</keyword>
<dbReference type="Proteomes" id="UP000033608">
    <property type="component" value="Unassembled WGS sequence"/>
</dbReference>
<dbReference type="Proteomes" id="UP000184533">
    <property type="component" value="Unassembled WGS sequence"/>
</dbReference>
<evidence type="ECO:0000313" key="2">
    <source>
        <dbReference type="EMBL" id="KKB84702.1"/>
    </source>
</evidence>
<evidence type="ECO:0000256" key="1">
    <source>
        <dbReference type="SAM" id="Phobius"/>
    </source>
</evidence>
<gene>
    <name evidence="3" type="ORF">SAMN02745223_03056</name>
    <name evidence="2" type="ORF">VW29_10010</name>
</gene>
<evidence type="ECO:0000313" key="5">
    <source>
        <dbReference type="Proteomes" id="UP000184533"/>
    </source>
</evidence>
<proteinExistence type="predicted"/>
<accession>A0A0F5LSS5</accession>
<dbReference type="PATRIC" id="fig|1121477.3.peg.3122"/>
<evidence type="ECO:0000313" key="4">
    <source>
        <dbReference type="Proteomes" id="UP000033608"/>
    </source>
</evidence>
<evidence type="ECO:0000313" key="3">
    <source>
        <dbReference type="EMBL" id="SHF58152.1"/>
    </source>
</evidence>
<dbReference type="RefSeq" id="WP_046135165.1">
    <property type="nucleotide sequence ID" value="NZ_FQVC01000009.1"/>
</dbReference>
<dbReference type="STRING" id="1121477.SAMN02745223_03056"/>
<keyword evidence="1" id="KW-0472">Membrane</keyword>
<dbReference type="AlphaFoldDB" id="A0A0F5LSS5"/>
<feature type="transmembrane region" description="Helical" evidence="1">
    <location>
        <begin position="81"/>
        <end position="100"/>
    </location>
</feature>